<evidence type="ECO:0000256" key="1">
    <source>
        <dbReference type="SAM" id="Phobius"/>
    </source>
</evidence>
<evidence type="ECO:0000313" key="4">
    <source>
        <dbReference type="Proteomes" id="UP000217065"/>
    </source>
</evidence>
<dbReference type="RefSeq" id="WP_094942360.1">
    <property type="nucleotide sequence ID" value="NZ_NOKQ01000196.1"/>
</dbReference>
<dbReference type="Pfam" id="PF07331">
    <property type="entry name" value="TctB"/>
    <property type="match status" value="1"/>
</dbReference>
<keyword evidence="1" id="KW-0812">Transmembrane</keyword>
<dbReference type="EMBL" id="NOKQ01000196">
    <property type="protein sequence ID" value="OZS78340.1"/>
    <property type="molecule type" value="Genomic_DNA"/>
</dbReference>
<proteinExistence type="predicted"/>
<dbReference type="OrthoDB" id="1683098at2"/>
<protein>
    <submittedName>
        <fullName evidence="3">Transporter</fullName>
    </submittedName>
</protein>
<evidence type="ECO:0000259" key="2">
    <source>
        <dbReference type="Pfam" id="PF07331"/>
    </source>
</evidence>
<name>A0A264W437_9BACL</name>
<reference evidence="3 4" key="1">
    <citation type="submission" date="2017-07" db="EMBL/GenBank/DDBJ databases">
        <title>Tetzosporium hominis gen.nov. sp.nov.</title>
        <authorList>
            <person name="Tetz G."/>
            <person name="Tetz V."/>
        </authorList>
    </citation>
    <scope>NUCLEOTIDE SEQUENCE [LARGE SCALE GENOMIC DNA]</scope>
    <source>
        <strain evidence="3 4">VT-49</strain>
    </source>
</reference>
<comment type="caution">
    <text evidence="3">The sequence shown here is derived from an EMBL/GenBank/DDBJ whole genome shotgun (WGS) entry which is preliminary data.</text>
</comment>
<dbReference type="Proteomes" id="UP000217065">
    <property type="component" value="Unassembled WGS sequence"/>
</dbReference>
<feature type="transmembrane region" description="Helical" evidence="1">
    <location>
        <begin position="120"/>
        <end position="139"/>
    </location>
</feature>
<keyword evidence="1" id="KW-1133">Transmembrane helix</keyword>
<feature type="transmembrane region" description="Helical" evidence="1">
    <location>
        <begin position="40"/>
        <end position="61"/>
    </location>
</feature>
<evidence type="ECO:0000313" key="3">
    <source>
        <dbReference type="EMBL" id="OZS78340.1"/>
    </source>
</evidence>
<organism evidence="3 4">
    <name type="scientific">Tetzosporium hominis</name>
    <dbReference type="NCBI Taxonomy" id="2020506"/>
    <lineage>
        <taxon>Bacteria</taxon>
        <taxon>Bacillati</taxon>
        <taxon>Bacillota</taxon>
        <taxon>Bacilli</taxon>
        <taxon>Bacillales</taxon>
        <taxon>Caryophanaceae</taxon>
        <taxon>Tetzosporium</taxon>
    </lineage>
</organism>
<feature type="domain" description="DUF1468" evidence="2">
    <location>
        <begin position="8"/>
        <end position="147"/>
    </location>
</feature>
<dbReference type="AlphaFoldDB" id="A0A264W437"/>
<sequence>MTLRFDRIASIVFFIIGVLFFTEALKISDSAYGSSVGPKIFPMGLGASLIVLSALLIVQSFKAKSVKTTGDESDSPQYKRFLIILGAAIGYVLLLEPLGYVITTFVFLVIAFQTLERGKWLPSLLIAAAFSGIIYYGYVNILGGSLPGFPI</sequence>
<keyword evidence="1" id="KW-0472">Membrane</keyword>
<gene>
    <name evidence="3" type="ORF">CF394_06165</name>
</gene>
<feature type="transmembrane region" description="Helical" evidence="1">
    <location>
        <begin position="81"/>
        <end position="114"/>
    </location>
</feature>
<dbReference type="InterPro" id="IPR009936">
    <property type="entry name" value="DUF1468"/>
</dbReference>
<keyword evidence="4" id="KW-1185">Reference proteome</keyword>
<accession>A0A264W437</accession>